<dbReference type="EMBL" id="SRYZ01000077">
    <property type="protein sequence ID" value="TGX98430.1"/>
    <property type="molecule type" value="Genomic_DNA"/>
</dbReference>
<reference evidence="3 4" key="1">
    <citation type="submission" date="2019-04" db="EMBL/GenBank/DDBJ databases">
        <title>Microbes associate with the intestines of laboratory mice.</title>
        <authorList>
            <person name="Navarre W."/>
            <person name="Wong E."/>
            <person name="Huang K."/>
            <person name="Tropini C."/>
            <person name="Ng K."/>
            <person name="Yu B."/>
        </authorList>
    </citation>
    <scope>NUCLEOTIDE SEQUENCE [LARGE SCALE GENOMIC DNA]</scope>
    <source>
        <strain evidence="3 4">NM69_E16B</strain>
    </source>
</reference>
<feature type="domain" description="Protein CR006 P-loop" evidence="2">
    <location>
        <begin position="13"/>
        <end position="722"/>
    </location>
</feature>
<keyword evidence="1" id="KW-0175">Coiled coil</keyword>
<protein>
    <submittedName>
        <fullName evidence="3">ATP-binding cassette domain-containing protein</fullName>
    </submittedName>
</protein>
<dbReference type="InterPro" id="IPR027417">
    <property type="entry name" value="P-loop_NTPase"/>
</dbReference>
<organism evidence="3 4">
    <name type="scientific">Bacteroides muris</name>
    <name type="common">ex Afrizal et al. 2022</name>
    <dbReference type="NCBI Taxonomy" id="2516960"/>
    <lineage>
        <taxon>Bacteria</taxon>
        <taxon>Pseudomonadati</taxon>
        <taxon>Bacteroidota</taxon>
        <taxon>Bacteroidia</taxon>
        <taxon>Bacteroidales</taxon>
        <taxon>Bacteroidaceae</taxon>
        <taxon>Bacteroides</taxon>
    </lineage>
</organism>
<dbReference type="GO" id="GO:0000731">
    <property type="term" value="P:DNA synthesis involved in DNA repair"/>
    <property type="evidence" value="ECO:0007669"/>
    <property type="project" value="TreeGrafter"/>
</dbReference>
<evidence type="ECO:0000313" key="4">
    <source>
        <dbReference type="Proteomes" id="UP000310532"/>
    </source>
</evidence>
<sequence length="783" mass="91041">MFEKFKTIKIKGGCFDNEAELELFKKDALSVIYGRNGSGKTTIAHCIGELVKSDEEKNADFTVSSTSTITTDKKDSVFIFNEDFVREQVRVEKDGINTIVMLGEQVELDEQIAQKKEVLAKLEEEFNKLDEERKRYDNARENISPLYYFNQIRDALRADGGWADIDRDVKRNTVKSRISEDVINTLLGLEEPTENYNTLHNRVMNNLNLYRGSEDAQVLTWIKGTVLLPEELTQLIDILIKPLDTPELTDREHRLLELLAKHPQHSTEATKQMVTEGWSFCPMCLREITEQDKATITQTLTHILNEEASQYEHLLCTELETFAIIETVLPEFREHLNEQELNVAQTALANLNRILYAVQQKINQRKSDIYKALKSPFSEEDCRAYADAVVAWRKALDAIEECVKRFNDSVNKRTKLYKQIRTENSLLARKQHSALLRSYKQAKENSDKNRELLDSKSKEREKVQMEIKSLKTQKERTDIALDYINHELQYVFYSNRKVVLEPGDGCYKLRINGKAVRPKKISVGERNVLGLCYFFAKLFGGKTETAKYSSEYLIVIDDPVSSFDHGNRVGVMSLLRFQFGNILKGNTNSRILVLSHDLQSIFDLMKIRNEVIEKNDPTFMELVNHNLKMHKSKNEYKKLLECVFEYASKAETYDIDDISDISIGNTMRRLLEAYSSFCYDIGFEKMLRKHDILMEIPEDKRVYYANFMYRLTLNTESHMEENIYTLNGITARFTKDEKIQTAKSVLLFLLYINKPHLEAYLSEHITEIENWKNDEEKWILSIK</sequence>
<keyword evidence="3" id="KW-0547">Nucleotide-binding</keyword>
<name>A0A4S2ACX6_9BACE</name>
<dbReference type="GO" id="GO:0006302">
    <property type="term" value="P:double-strand break repair"/>
    <property type="evidence" value="ECO:0007669"/>
    <property type="project" value="TreeGrafter"/>
</dbReference>
<feature type="coiled-coil region" evidence="1">
    <location>
        <begin position="105"/>
        <end position="142"/>
    </location>
</feature>
<gene>
    <name evidence="3" type="ORF">E5355_18340</name>
</gene>
<dbReference type="AlphaFoldDB" id="A0A4S2ACX6"/>
<dbReference type="GO" id="GO:0005524">
    <property type="term" value="F:ATP binding"/>
    <property type="evidence" value="ECO:0007669"/>
    <property type="project" value="UniProtKB-KW"/>
</dbReference>
<evidence type="ECO:0000256" key="1">
    <source>
        <dbReference type="SAM" id="Coils"/>
    </source>
</evidence>
<evidence type="ECO:0000259" key="2">
    <source>
        <dbReference type="Pfam" id="PF13166"/>
    </source>
</evidence>
<dbReference type="Proteomes" id="UP000310532">
    <property type="component" value="Unassembled WGS sequence"/>
</dbReference>
<dbReference type="Gene3D" id="3.40.50.300">
    <property type="entry name" value="P-loop containing nucleotide triphosphate hydrolases"/>
    <property type="match status" value="2"/>
</dbReference>
<dbReference type="Pfam" id="PF13166">
    <property type="entry name" value="AAA_13"/>
    <property type="match status" value="1"/>
</dbReference>
<keyword evidence="4" id="KW-1185">Reference proteome</keyword>
<dbReference type="InterPro" id="IPR026866">
    <property type="entry name" value="CR006_AAA"/>
</dbReference>
<accession>A0A4S2ACX6</accession>
<dbReference type="PANTHER" id="PTHR32182:SF0">
    <property type="entry name" value="DNA REPLICATION AND REPAIR PROTEIN RECF"/>
    <property type="match status" value="1"/>
</dbReference>
<comment type="caution">
    <text evidence="3">The sequence shown here is derived from an EMBL/GenBank/DDBJ whole genome shotgun (WGS) entry which is preliminary data.</text>
</comment>
<dbReference type="PANTHER" id="PTHR32182">
    <property type="entry name" value="DNA REPLICATION AND REPAIR PROTEIN RECF"/>
    <property type="match status" value="1"/>
</dbReference>
<dbReference type="SUPFAM" id="SSF52540">
    <property type="entry name" value="P-loop containing nucleoside triphosphate hydrolases"/>
    <property type="match status" value="1"/>
</dbReference>
<keyword evidence="3" id="KW-0067">ATP-binding</keyword>
<dbReference type="RefSeq" id="WP_136011477.1">
    <property type="nucleotide sequence ID" value="NZ_SRYZ01000077.1"/>
</dbReference>
<proteinExistence type="predicted"/>
<evidence type="ECO:0000313" key="3">
    <source>
        <dbReference type="EMBL" id="TGX98430.1"/>
    </source>
</evidence>